<dbReference type="NCBIfam" id="TIGR01032">
    <property type="entry name" value="rplT_bact"/>
    <property type="match status" value="1"/>
</dbReference>
<evidence type="ECO:0000256" key="5">
    <source>
        <dbReference type="ARBA" id="ARBA00023274"/>
    </source>
</evidence>
<evidence type="ECO:0000256" key="6">
    <source>
        <dbReference type="ARBA" id="ARBA00035172"/>
    </source>
</evidence>
<name>A0A917UUP6_9DEIO</name>
<keyword evidence="3 7" id="KW-0694">RNA-binding</keyword>
<evidence type="ECO:0000313" key="9">
    <source>
        <dbReference type="EMBL" id="GGJ86725.1"/>
    </source>
</evidence>
<dbReference type="GO" id="GO:0005840">
    <property type="term" value="C:ribosome"/>
    <property type="evidence" value="ECO:0007669"/>
    <property type="project" value="UniProtKB-KW"/>
</dbReference>
<dbReference type="CDD" id="cd07026">
    <property type="entry name" value="Ribosomal_L20"/>
    <property type="match status" value="1"/>
</dbReference>
<dbReference type="Proteomes" id="UP000635726">
    <property type="component" value="Unassembled WGS sequence"/>
</dbReference>
<evidence type="ECO:0000256" key="8">
    <source>
        <dbReference type="RuleBase" id="RU000560"/>
    </source>
</evidence>
<evidence type="ECO:0000256" key="7">
    <source>
        <dbReference type="HAMAP-Rule" id="MF_00382"/>
    </source>
</evidence>
<dbReference type="RefSeq" id="WP_188964440.1">
    <property type="nucleotide sequence ID" value="NZ_BMOE01000016.1"/>
</dbReference>
<sequence length="127" mass="14430">MPRVKTGVVRRRRHKKTLKQAKGFWGSRSKQYKNAFQTLLNAATYEYRDRRNKKRDFRRLWIQRINAGARLHGMSYSTFIAGLKGAGIDLNRKVLADIAAREPEAFAVLVASAKTAHTAAQDARKSA</sequence>
<dbReference type="GO" id="GO:0000027">
    <property type="term" value="P:ribosomal large subunit assembly"/>
    <property type="evidence" value="ECO:0007669"/>
    <property type="project" value="UniProtKB-UniRule"/>
</dbReference>
<accession>A0A917UUP6</accession>
<dbReference type="AlphaFoldDB" id="A0A917UUP6"/>
<dbReference type="PANTHER" id="PTHR10986">
    <property type="entry name" value="39S RIBOSOMAL PROTEIN L20"/>
    <property type="match status" value="1"/>
</dbReference>
<comment type="similarity">
    <text evidence="1 7 8">Belongs to the bacterial ribosomal protein bL20 family.</text>
</comment>
<reference evidence="9" key="1">
    <citation type="journal article" date="2014" name="Int. J. Syst. Evol. Microbiol.">
        <title>Complete genome sequence of Corynebacterium casei LMG S-19264T (=DSM 44701T), isolated from a smear-ripened cheese.</title>
        <authorList>
            <consortium name="US DOE Joint Genome Institute (JGI-PGF)"/>
            <person name="Walter F."/>
            <person name="Albersmeier A."/>
            <person name="Kalinowski J."/>
            <person name="Ruckert C."/>
        </authorList>
    </citation>
    <scope>NUCLEOTIDE SEQUENCE</scope>
    <source>
        <strain evidence="9">JCM 14371</strain>
    </source>
</reference>
<evidence type="ECO:0000256" key="2">
    <source>
        <dbReference type="ARBA" id="ARBA00022730"/>
    </source>
</evidence>
<dbReference type="InterPro" id="IPR035566">
    <property type="entry name" value="Ribosomal_protein_bL20_C"/>
</dbReference>
<evidence type="ECO:0000256" key="1">
    <source>
        <dbReference type="ARBA" id="ARBA00007698"/>
    </source>
</evidence>
<evidence type="ECO:0000313" key="10">
    <source>
        <dbReference type="Proteomes" id="UP000635726"/>
    </source>
</evidence>
<protein>
    <recommendedName>
        <fullName evidence="6 7">Large ribosomal subunit protein bL20</fullName>
    </recommendedName>
</protein>
<gene>
    <name evidence="7 9" type="primary">rplT</name>
    <name evidence="9" type="ORF">GCM10008939_33340</name>
</gene>
<organism evidence="9 10">
    <name type="scientific">Deinococcus aquiradiocola</name>
    <dbReference type="NCBI Taxonomy" id="393059"/>
    <lineage>
        <taxon>Bacteria</taxon>
        <taxon>Thermotogati</taxon>
        <taxon>Deinococcota</taxon>
        <taxon>Deinococci</taxon>
        <taxon>Deinococcales</taxon>
        <taxon>Deinococcaceae</taxon>
        <taxon>Deinococcus</taxon>
    </lineage>
</organism>
<proteinExistence type="inferred from homology"/>
<dbReference type="GO" id="GO:0019843">
    <property type="term" value="F:rRNA binding"/>
    <property type="evidence" value="ECO:0007669"/>
    <property type="project" value="UniProtKB-UniRule"/>
</dbReference>
<dbReference type="SUPFAM" id="SSF74731">
    <property type="entry name" value="Ribosomal protein L20"/>
    <property type="match status" value="1"/>
</dbReference>
<evidence type="ECO:0000256" key="4">
    <source>
        <dbReference type="ARBA" id="ARBA00022980"/>
    </source>
</evidence>
<dbReference type="InterPro" id="IPR005813">
    <property type="entry name" value="Ribosomal_bL20"/>
</dbReference>
<keyword evidence="4 7" id="KW-0689">Ribosomal protein</keyword>
<dbReference type="FunFam" id="1.10.1900.20:FF:000001">
    <property type="entry name" value="50S ribosomal protein L20"/>
    <property type="match status" value="1"/>
</dbReference>
<dbReference type="PROSITE" id="PS00937">
    <property type="entry name" value="RIBOSOMAL_L20"/>
    <property type="match status" value="1"/>
</dbReference>
<dbReference type="Pfam" id="PF00453">
    <property type="entry name" value="Ribosomal_L20"/>
    <property type="match status" value="1"/>
</dbReference>
<dbReference type="PRINTS" id="PR00062">
    <property type="entry name" value="RIBOSOMALL20"/>
</dbReference>
<dbReference type="Gene3D" id="6.10.160.10">
    <property type="match status" value="1"/>
</dbReference>
<dbReference type="Gene3D" id="1.10.1900.20">
    <property type="entry name" value="Ribosomal protein L20"/>
    <property type="match status" value="1"/>
</dbReference>
<keyword evidence="10" id="KW-1185">Reference proteome</keyword>
<comment type="function">
    <text evidence="7 8">Binds directly to 23S ribosomal RNA and is necessary for the in vitro assembly process of the 50S ribosomal subunit. It is not involved in the protein synthesizing functions of that subunit.</text>
</comment>
<dbReference type="HAMAP" id="MF_00382">
    <property type="entry name" value="Ribosomal_bL20"/>
    <property type="match status" value="1"/>
</dbReference>
<keyword evidence="2 7" id="KW-0699">rRNA-binding</keyword>
<dbReference type="GO" id="GO:0006412">
    <property type="term" value="P:translation"/>
    <property type="evidence" value="ECO:0007669"/>
    <property type="project" value="InterPro"/>
</dbReference>
<comment type="caution">
    <text evidence="9">The sequence shown here is derived from an EMBL/GenBank/DDBJ whole genome shotgun (WGS) entry which is preliminary data.</text>
</comment>
<dbReference type="GO" id="GO:0003735">
    <property type="term" value="F:structural constituent of ribosome"/>
    <property type="evidence" value="ECO:0007669"/>
    <property type="project" value="InterPro"/>
</dbReference>
<dbReference type="EMBL" id="BMOE01000016">
    <property type="protein sequence ID" value="GGJ86725.1"/>
    <property type="molecule type" value="Genomic_DNA"/>
</dbReference>
<keyword evidence="5 7" id="KW-0687">Ribonucleoprotein</keyword>
<evidence type="ECO:0000256" key="3">
    <source>
        <dbReference type="ARBA" id="ARBA00022884"/>
    </source>
</evidence>
<dbReference type="GO" id="GO:1990904">
    <property type="term" value="C:ribonucleoprotein complex"/>
    <property type="evidence" value="ECO:0007669"/>
    <property type="project" value="UniProtKB-KW"/>
</dbReference>
<dbReference type="InterPro" id="IPR049946">
    <property type="entry name" value="RIBOSOMAL_L20_CS"/>
</dbReference>
<reference evidence="9" key="2">
    <citation type="submission" date="2020-09" db="EMBL/GenBank/DDBJ databases">
        <authorList>
            <person name="Sun Q."/>
            <person name="Ohkuma M."/>
        </authorList>
    </citation>
    <scope>NUCLEOTIDE SEQUENCE</scope>
    <source>
        <strain evidence="9">JCM 14371</strain>
    </source>
</reference>